<organism evidence="5 6">
    <name type="scientific">Dreissena polymorpha</name>
    <name type="common">Zebra mussel</name>
    <name type="synonym">Mytilus polymorpha</name>
    <dbReference type="NCBI Taxonomy" id="45954"/>
    <lineage>
        <taxon>Eukaryota</taxon>
        <taxon>Metazoa</taxon>
        <taxon>Spiralia</taxon>
        <taxon>Lophotrochozoa</taxon>
        <taxon>Mollusca</taxon>
        <taxon>Bivalvia</taxon>
        <taxon>Autobranchia</taxon>
        <taxon>Heteroconchia</taxon>
        <taxon>Euheterodonta</taxon>
        <taxon>Imparidentia</taxon>
        <taxon>Neoheterodontei</taxon>
        <taxon>Myida</taxon>
        <taxon>Dreissenoidea</taxon>
        <taxon>Dreissenidae</taxon>
        <taxon>Dreissena</taxon>
    </lineage>
</organism>
<protein>
    <recommendedName>
        <fullName evidence="4">RING-type domain-containing protein</fullName>
    </recommendedName>
</protein>
<dbReference type="InterPro" id="IPR001841">
    <property type="entry name" value="Znf_RING"/>
</dbReference>
<proteinExistence type="predicted"/>
<gene>
    <name evidence="5" type="ORF">DPMN_070627</name>
</gene>
<comment type="caution">
    <text evidence="5">The sequence shown here is derived from an EMBL/GenBank/DDBJ whole genome shotgun (WGS) entry which is preliminary data.</text>
</comment>
<evidence type="ECO:0000313" key="5">
    <source>
        <dbReference type="EMBL" id="KAH3711127.1"/>
    </source>
</evidence>
<keyword evidence="1 3" id="KW-0863">Zinc-finger</keyword>
<accession>A0A9D3Z3C4</accession>
<sequence length="141" mass="16130">MTKEGREVCTKLMSSVQMATSFQQEATGHKVGDQGRNFEEWSKRERALKIQHEGELERVVSQLTFEKDRDLDMLRGKLMLEKEEAVCALKTCTICYDADKNCTFTKCGHTYCETCCMLMYGEGCPMCRADVTGWVQMLITD</sequence>
<evidence type="ECO:0000256" key="3">
    <source>
        <dbReference type="PROSITE-ProRule" id="PRU00175"/>
    </source>
</evidence>
<dbReference type="SUPFAM" id="SSF57850">
    <property type="entry name" value="RING/U-box"/>
    <property type="match status" value="1"/>
</dbReference>
<keyword evidence="6" id="KW-1185">Reference proteome</keyword>
<dbReference type="Pfam" id="PF13920">
    <property type="entry name" value="zf-C3HC4_3"/>
    <property type="match status" value="1"/>
</dbReference>
<evidence type="ECO:0000256" key="2">
    <source>
        <dbReference type="ARBA" id="ARBA00022833"/>
    </source>
</evidence>
<dbReference type="Gene3D" id="3.30.40.10">
    <property type="entry name" value="Zinc/RING finger domain, C3HC4 (zinc finger)"/>
    <property type="match status" value="1"/>
</dbReference>
<dbReference type="AlphaFoldDB" id="A0A9D3Z3C4"/>
<evidence type="ECO:0000259" key="4">
    <source>
        <dbReference type="PROSITE" id="PS50089"/>
    </source>
</evidence>
<name>A0A9D3Z3C4_DREPO</name>
<dbReference type="PROSITE" id="PS50089">
    <property type="entry name" value="ZF_RING_2"/>
    <property type="match status" value="1"/>
</dbReference>
<dbReference type="SMART" id="SM00184">
    <property type="entry name" value="RING"/>
    <property type="match status" value="1"/>
</dbReference>
<dbReference type="Proteomes" id="UP000828390">
    <property type="component" value="Unassembled WGS sequence"/>
</dbReference>
<keyword evidence="1 3" id="KW-0479">Metal-binding</keyword>
<evidence type="ECO:0000256" key="1">
    <source>
        <dbReference type="ARBA" id="ARBA00022771"/>
    </source>
</evidence>
<reference evidence="5" key="1">
    <citation type="journal article" date="2019" name="bioRxiv">
        <title>The Genome of the Zebra Mussel, Dreissena polymorpha: A Resource for Invasive Species Research.</title>
        <authorList>
            <person name="McCartney M.A."/>
            <person name="Auch B."/>
            <person name="Kono T."/>
            <person name="Mallez S."/>
            <person name="Zhang Y."/>
            <person name="Obille A."/>
            <person name="Becker A."/>
            <person name="Abrahante J.E."/>
            <person name="Garbe J."/>
            <person name="Badalamenti J.P."/>
            <person name="Herman A."/>
            <person name="Mangelson H."/>
            <person name="Liachko I."/>
            <person name="Sullivan S."/>
            <person name="Sone E.D."/>
            <person name="Koren S."/>
            <person name="Silverstein K.A.T."/>
            <person name="Beckman K.B."/>
            <person name="Gohl D.M."/>
        </authorList>
    </citation>
    <scope>NUCLEOTIDE SEQUENCE</scope>
    <source>
        <strain evidence="5">Duluth1</strain>
        <tissue evidence="5">Whole animal</tissue>
    </source>
</reference>
<reference evidence="5" key="2">
    <citation type="submission" date="2020-11" db="EMBL/GenBank/DDBJ databases">
        <authorList>
            <person name="McCartney M.A."/>
            <person name="Auch B."/>
            <person name="Kono T."/>
            <person name="Mallez S."/>
            <person name="Becker A."/>
            <person name="Gohl D.M."/>
            <person name="Silverstein K.A.T."/>
            <person name="Koren S."/>
            <person name="Bechman K.B."/>
            <person name="Herman A."/>
            <person name="Abrahante J.E."/>
            <person name="Garbe J."/>
        </authorList>
    </citation>
    <scope>NUCLEOTIDE SEQUENCE</scope>
    <source>
        <strain evidence="5">Duluth1</strain>
        <tissue evidence="5">Whole animal</tissue>
    </source>
</reference>
<feature type="domain" description="RING-type" evidence="4">
    <location>
        <begin position="92"/>
        <end position="128"/>
    </location>
</feature>
<evidence type="ECO:0000313" key="6">
    <source>
        <dbReference type="Proteomes" id="UP000828390"/>
    </source>
</evidence>
<dbReference type="InterPro" id="IPR013083">
    <property type="entry name" value="Znf_RING/FYVE/PHD"/>
</dbReference>
<dbReference type="EMBL" id="JAIWYP010000014">
    <property type="protein sequence ID" value="KAH3711127.1"/>
    <property type="molecule type" value="Genomic_DNA"/>
</dbReference>
<dbReference type="GO" id="GO:0008270">
    <property type="term" value="F:zinc ion binding"/>
    <property type="evidence" value="ECO:0007669"/>
    <property type="project" value="UniProtKB-KW"/>
</dbReference>
<keyword evidence="2" id="KW-0862">Zinc</keyword>